<evidence type="ECO:0000313" key="3">
    <source>
        <dbReference type="Proteomes" id="UP000264353"/>
    </source>
</evidence>
<organism evidence="2 3">
    <name type="scientific">Brassica campestris</name>
    <name type="common">Field mustard</name>
    <dbReference type="NCBI Taxonomy" id="3711"/>
    <lineage>
        <taxon>Eukaryota</taxon>
        <taxon>Viridiplantae</taxon>
        <taxon>Streptophyta</taxon>
        <taxon>Embryophyta</taxon>
        <taxon>Tracheophyta</taxon>
        <taxon>Spermatophyta</taxon>
        <taxon>Magnoliopsida</taxon>
        <taxon>eudicotyledons</taxon>
        <taxon>Gunneridae</taxon>
        <taxon>Pentapetalae</taxon>
        <taxon>rosids</taxon>
        <taxon>malvids</taxon>
        <taxon>Brassicales</taxon>
        <taxon>Brassicaceae</taxon>
        <taxon>Brassiceae</taxon>
        <taxon>Brassica</taxon>
    </lineage>
</organism>
<evidence type="ECO:0000256" key="1">
    <source>
        <dbReference type="SAM" id="MobiDB-lite"/>
    </source>
</evidence>
<dbReference type="AlphaFoldDB" id="A0A397YHL5"/>
<proteinExistence type="predicted"/>
<sequence>MSPLCQSPKYASGSYLSPSSNVYGQKVEDLYSDKLSGYVFVDRRQFGERSSIYLGRELQSDTTTRYSDSQQP</sequence>
<protein>
    <submittedName>
        <fullName evidence="2">Uncharacterized protein</fullName>
    </submittedName>
</protein>
<gene>
    <name evidence="2" type="ORF">BRARA_G00304</name>
</gene>
<dbReference type="EMBL" id="CM010634">
    <property type="protein sequence ID" value="RID52871.1"/>
    <property type="molecule type" value="Genomic_DNA"/>
</dbReference>
<reference evidence="2 3" key="1">
    <citation type="submission" date="2018-06" db="EMBL/GenBank/DDBJ databases">
        <title>WGS assembly of Brassica rapa FPsc.</title>
        <authorList>
            <person name="Bowman J."/>
            <person name="Kohchi T."/>
            <person name="Yamato K."/>
            <person name="Jenkins J."/>
            <person name="Shu S."/>
            <person name="Ishizaki K."/>
            <person name="Yamaoka S."/>
            <person name="Nishihama R."/>
            <person name="Nakamura Y."/>
            <person name="Berger F."/>
            <person name="Adam C."/>
            <person name="Aki S."/>
            <person name="Althoff F."/>
            <person name="Araki T."/>
            <person name="Arteaga-Vazquez M."/>
            <person name="Balasubrmanian S."/>
            <person name="Bauer D."/>
            <person name="Boehm C."/>
            <person name="Briginshaw L."/>
            <person name="Caballero-Perez J."/>
            <person name="Catarino B."/>
            <person name="Chen F."/>
            <person name="Chiyoda S."/>
            <person name="Chovatia M."/>
            <person name="Davies K."/>
            <person name="Delmans M."/>
            <person name="Demura T."/>
            <person name="Dierschke T."/>
            <person name="Dolan L."/>
            <person name="Dorantes-Acosta A."/>
            <person name="Eklund D."/>
            <person name="Florent S."/>
            <person name="Flores-Sandoval E."/>
            <person name="Fujiyama A."/>
            <person name="Fukuzawa H."/>
            <person name="Galik B."/>
            <person name="Grimanelli D."/>
            <person name="Grimwood J."/>
            <person name="Grossniklaus U."/>
            <person name="Hamada T."/>
            <person name="Haseloff J."/>
            <person name="Hetherington A."/>
            <person name="Higo A."/>
            <person name="Hirakawa Y."/>
            <person name="Hundley H."/>
            <person name="Ikeda Y."/>
            <person name="Inoue K."/>
            <person name="Inoue S."/>
            <person name="Ishida S."/>
            <person name="Jia Q."/>
            <person name="Kakita M."/>
            <person name="Kanazawa T."/>
            <person name="Kawai Y."/>
            <person name="Kawashima T."/>
            <person name="Kennedy M."/>
            <person name="Kinose K."/>
            <person name="Kinoshita T."/>
            <person name="Kohara Y."/>
            <person name="Koide E."/>
            <person name="Komatsu K."/>
            <person name="Kopischke S."/>
            <person name="Kubo M."/>
            <person name="Kyozuka J."/>
            <person name="Lagercrantz U."/>
            <person name="Lin S."/>
            <person name="Lindquist E."/>
            <person name="Lipzen A."/>
            <person name="Lu C."/>
            <person name="Luna E."/>
            <person name="Martienssen R."/>
            <person name="Minamino N."/>
            <person name="Mizutani M."/>
            <person name="Mizutani M."/>
            <person name="Mochizuki N."/>
            <person name="Monte I."/>
            <person name="Mosher R."/>
            <person name="Nagasaki H."/>
            <person name="Nakagami H."/>
            <person name="Naramoto S."/>
            <person name="Nishitani K."/>
            <person name="Ohtani M."/>
            <person name="Okamoto T."/>
            <person name="Okumura M."/>
            <person name="Phillips J."/>
            <person name="Pollak B."/>
            <person name="Reinders A."/>
            <person name="Roevekamp M."/>
            <person name="Sano R."/>
            <person name="Sawa S."/>
            <person name="Schmid M."/>
            <person name="Shirakawa M."/>
            <person name="Solano R."/>
            <person name="Spunde A."/>
            <person name="Suetsugu N."/>
            <person name="Sugano S."/>
            <person name="Sugiyama A."/>
            <person name="Sun R."/>
            <person name="Suzuki Y."/>
            <person name="Takenaka M."/>
            <person name="Takezawa D."/>
            <person name="Tomogane H."/>
            <person name="Tsuzuki M."/>
            <person name="Ueda T."/>
            <person name="Umeda M."/>
            <person name="Ward J."/>
            <person name="Watanabe Y."/>
            <person name="Yazaki K."/>
            <person name="Yokoyama R."/>
            <person name="Yoshitake Y."/>
            <person name="Yotsui I."/>
            <person name="Zachgo S."/>
            <person name="Schmutz J."/>
        </authorList>
    </citation>
    <scope>NUCLEOTIDE SEQUENCE [LARGE SCALE GENOMIC DNA]</scope>
    <source>
        <strain evidence="3">cv. B-3</strain>
    </source>
</reference>
<dbReference type="Proteomes" id="UP000264353">
    <property type="component" value="Chromosome A7"/>
</dbReference>
<evidence type="ECO:0000313" key="2">
    <source>
        <dbReference type="EMBL" id="RID52871.1"/>
    </source>
</evidence>
<feature type="region of interest" description="Disordered" evidence="1">
    <location>
        <begin position="1"/>
        <end position="20"/>
    </location>
</feature>
<accession>A0A397YHL5</accession>
<name>A0A397YHL5_BRACM</name>